<dbReference type="Proteomes" id="UP000006671">
    <property type="component" value="Unassembled WGS sequence"/>
</dbReference>
<dbReference type="InterPro" id="IPR055401">
    <property type="entry name" value="CEMIP_beta-hel_dom"/>
</dbReference>
<organism evidence="10">
    <name type="scientific">Naegleria gruberi</name>
    <name type="common">Amoeba</name>
    <dbReference type="NCBI Taxonomy" id="5762"/>
    <lineage>
        <taxon>Eukaryota</taxon>
        <taxon>Discoba</taxon>
        <taxon>Heterolobosea</taxon>
        <taxon>Tetramitia</taxon>
        <taxon>Eutetramitia</taxon>
        <taxon>Vahlkampfiidae</taxon>
        <taxon>Naegleria</taxon>
    </lineage>
</organism>
<feature type="signal peptide" evidence="7">
    <location>
        <begin position="1"/>
        <end position="24"/>
    </location>
</feature>
<gene>
    <name evidence="9" type="ORF">NAEGRDRAFT_66275</name>
</gene>
<name>D2VBN2_NAEGR</name>
<dbReference type="PANTHER" id="PTHR46769">
    <property type="entry name" value="POLYCYSTIC KIDNEY AND HEPATIC DISEASE 1 (AUTOSOMAL RECESSIVE)-LIKE 1"/>
    <property type="match status" value="1"/>
</dbReference>
<dbReference type="Pfam" id="PF10162">
    <property type="entry name" value="G8"/>
    <property type="match status" value="1"/>
</dbReference>
<keyword evidence="6" id="KW-1133">Transmembrane helix</keyword>
<dbReference type="STRING" id="5762.D2VBN2"/>
<dbReference type="GeneID" id="8851621"/>
<evidence type="ECO:0000256" key="6">
    <source>
        <dbReference type="SAM" id="Phobius"/>
    </source>
</evidence>
<dbReference type="OrthoDB" id="14714at2759"/>
<reference evidence="9 10" key="1">
    <citation type="journal article" date="2010" name="Cell">
        <title>The genome of Naegleria gruberi illuminates early eukaryotic versatility.</title>
        <authorList>
            <person name="Fritz-Laylin L.K."/>
            <person name="Prochnik S.E."/>
            <person name="Ginger M.L."/>
            <person name="Dacks J.B."/>
            <person name="Carpenter M.L."/>
            <person name="Field M.C."/>
            <person name="Kuo A."/>
            <person name="Paredez A."/>
            <person name="Chapman J."/>
            <person name="Pham J."/>
            <person name="Shu S."/>
            <person name="Neupane R."/>
            <person name="Cipriano M."/>
            <person name="Mancuso J."/>
            <person name="Tu H."/>
            <person name="Salamov A."/>
            <person name="Lindquist E."/>
            <person name="Shapiro H."/>
            <person name="Lucas S."/>
            <person name="Grigoriev I.V."/>
            <person name="Cande W.Z."/>
            <person name="Fulton C."/>
            <person name="Rokhsar D.S."/>
            <person name="Dawson S.C."/>
        </authorList>
    </citation>
    <scope>NUCLEOTIDE SEQUENCE [LARGE SCALE GENOMIC DNA]</scope>
    <source>
        <strain evidence="9 10">NEG-M</strain>
    </source>
</reference>
<keyword evidence="2" id="KW-1003">Cell membrane</keyword>
<dbReference type="InterPro" id="IPR052387">
    <property type="entry name" value="Fibrocystin"/>
</dbReference>
<evidence type="ECO:0000313" key="9">
    <source>
        <dbReference type="EMBL" id="EFC45827.1"/>
    </source>
</evidence>
<feature type="chain" id="PRO_5003037427" description="G8 domain-containing protein" evidence="7">
    <location>
        <begin position="25"/>
        <end position="1327"/>
    </location>
</feature>
<dbReference type="eggNOG" id="ENOG502QT0K">
    <property type="taxonomic scope" value="Eukaryota"/>
</dbReference>
<evidence type="ECO:0000259" key="8">
    <source>
        <dbReference type="PROSITE" id="PS51484"/>
    </source>
</evidence>
<keyword evidence="6" id="KW-0812">Transmembrane</keyword>
<keyword evidence="6" id="KW-0472">Membrane</keyword>
<accession>D2VBN2</accession>
<dbReference type="SUPFAM" id="SSF51126">
    <property type="entry name" value="Pectin lyase-like"/>
    <property type="match status" value="1"/>
</dbReference>
<evidence type="ECO:0000256" key="4">
    <source>
        <dbReference type="ARBA" id="ARBA00023180"/>
    </source>
</evidence>
<dbReference type="Pfam" id="PF24606">
    <property type="entry name" value="CEMIP_beta-hel"/>
    <property type="match status" value="1"/>
</dbReference>
<dbReference type="InterPro" id="IPR011050">
    <property type="entry name" value="Pectin_lyase_fold/virulence"/>
</dbReference>
<protein>
    <recommendedName>
        <fullName evidence="8">G8 domain-containing protein</fullName>
    </recommendedName>
</protein>
<dbReference type="VEuPathDB" id="AmoebaDB:NAEGRDRAFT_66275"/>
<dbReference type="SMART" id="SM01225">
    <property type="entry name" value="G8"/>
    <property type="match status" value="1"/>
</dbReference>
<dbReference type="PANTHER" id="PTHR46769:SF2">
    <property type="entry name" value="FIBROCYSTIN-L ISOFORM 2 PRECURSOR-RELATED"/>
    <property type="match status" value="1"/>
</dbReference>
<evidence type="ECO:0000313" key="10">
    <source>
        <dbReference type="Proteomes" id="UP000006671"/>
    </source>
</evidence>
<feature type="region of interest" description="Disordered" evidence="5">
    <location>
        <begin position="1273"/>
        <end position="1292"/>
    </location>
</feature>
<dbReference type="PROSITE" id="PS51484">
    <property type="entry name" value="G8"/>
    <property type="match status" value="1"/>
</dbReference>
<keyword evidence="3 7" id="KW-0732">Signal</keyword>
<evidence type="ECO:0000256" key="3">
    <source>
        <dbReference type="ARBA" id="ARBA00022729"/>
    </source>
</evidence>
<evidence type="ECO:0000256" key="1">
    <source>
        <dbReference type="ARBA" id="ARBA00004236"/>
    </source>
</evidence>
<feature type="domain" description="G8" evidence="8">
    <location>
        <begin position="39"/>
        <end position="166"/>
    </location>
</feature>
<sequence length="1327" mass="146215">MSNNTQRALTGLFLLLLIVSLVTCQTNCPQDAQGLTLFSSISGFSTANSQITISTAVKVDKSPPYKLRSITVLNGGSLIFDNANLTLNVDFIRVESGASWIMGSATCPITNKIVLTFYGSRTTENEIGTDPFDNVNMGSKGIGFLSGSRVQIFGQVDSPTFTDLAVTAVKGSNQIKLSESVSWRVGDSIVIATSDYGEMLDYTKITSSLIGWARGVKFPDQNEERIITQVLDGGKTIVLDAPLNYTHYSDGDKIKPEVGLLSRRIVFQGDNSSDASQFGGHFMVRLVTQFQVEGIEIRKFGQYGLMGRYSFHLHLLENTAQGTALGTQYYIKGCSVHDSFQRCYVVHDTNYFLLQDNVCFNSNGHQYFLEDGSELGNVFKHNLAIRAKPVYDLTYRLIPSDSDVANFWITNPNNTFIDNHACGSKHAFWFTMPTFPTGASASLYAPGSINPRTAPPKPFSGNVAHGSQNGLFIDDMEKPDGTTEQAGYYPSIEALIDNFIAYKNRGYGIWARCGNIVFKNLYLTDNMRQMNSPPGTSYITDSIMIAESDNVGDYTLRPSVDVGNRTRPNAYYSLTTVIKGYETYDNGGAELLRNVTFRNFVTDKYKRAGCLSVLDNFFRLHTRNRYCDLKFENSPQRVFLDTVTYENHKGAALMDIDGSITGIAGGAWIGGIDPIQNWEGCITRYDWNNASVCPLMGESLFQLRVLNYNISGSVIVDPYGVSHADYKDNSKKIPRLFLTDLLRNIQGTVAGVQSSGGEFYMQANVPARGFYAIKFNWDLPPPNPMNLQMQSSAAGDWSVLAIQYPLGSTFTVTSSGPGTLNLCDSLEDVINFPTQCYYFNTTTGHLYLKLKNANSKSNKKEWYGFVDYGNWGNSVAVNITAKCPNDYCGTSTPSLPANPRETYRVYMKEDRFVGRLEMCQQAAVSALAPGSTSAVGSVFAFLNYNDRLLDIVLHHNLNNKASLVEVGVGAPGAVERYITYSYVPSPYSQSRFGLQLSHGEWVDLLKGRIFIKVSSTENPNGHLRAQLYCSGKCNLPPAVSTTSPCTVKNASQVITLYDEGATFKSTGFTNGPYASTSPDYYVANITYPFNPICGNSSYYFGLKKGGFQLYRGSVVNVDTSVYKYFEFFIKGTNNSGVIELVTSFAYYNTTSKTYINIKTGMPTNATYVQHYKIDDTRITRVRYPLADIGFQGVQPFSKFAFYLGNQGQYREMIIDNIRFVGDQGTEETSRFITSSEIKTWGSVSTCGASASPDVDPLKMSSLFFDVTNEVRSGQETPIEPGTSSIPAPSSSNTAIPRASAFSGASAIGMNMLIMVIVALVSSFFIAF</sequence>
<feature type="transmembrane region" description="Helical" evidence="6">
    <location>
        <begin position="1300"/>
        <end position="1326"/>
    </location>
</feature>
<dbReference type="RefSeq" id="XP_002678571.1">
    <property type="nucleotide sequence ID" value="XM_002678525.1"/>
</dbReference>
<dbReference type="GO" id="GO:0005886">
    <property type="term" value="C:plasma membrane"/>
    <property type="evidence" value="ECO:0007669"/>
    <property type="project" value="UniProtKB-SubCell"/>
</dbReference>
<keyword evidence="4" id="KW-0325">Glycoprotein</keyword>
<dbReference type="EMBL" id="GG738861">
    <property type="protein sequence ID" value="EFC45827.1"/>
    <property type="molecule type" value="Genomic_DNA"/>
</dbReference>
<evidence type="ECO:0000256" key="5">
    <source>
        <dbReference type="SAM" id="MobiDB-lite"/>
    </source>
</evidence>
<comment type="subcellular location">
    <subcellularLocation>
        <location evidence="1">Cell membrane</location>
    </subcellularLocation>
</comment>
<proteinExistence type="predicted"/>
<dbReference type="InterPro" id="IPR019316">
    <property type="entry name" value="G8_domain"/>
</dbReference>
<evidence type="ECO:0000256" key="2">
    <source>
        <dbReference type="ARBA" id="ARBA00022475"/>
    </source>
</evidence>
<evidence type="ECO:0000256" key="7">
    <source>
        <dbReference type="SAM" id="SignalP"/>
    </source>
</evidence>
<dbReference type="InParanoid" id="D2VBN2"/>
<keyword evidence="10" id="KW-1185">Reference proteome</keyword>
<dbReference type="KEGG" id="ngr:NAEGRDRAFT_66275"/>